<reference evidence="4 5" key="1">
    <citation type="submission" date="2023-04" db="EMBL/GenBank/DDBJ databases">
        <title>Bacteria Genome Submission.</title>
        <authorList>
            <person name="Isaac P."/>
        </authorList>
    </citation>
    <scope>NUCLEOTIDE SEQUENCE [LARGE SCALE GENOMIC DNA]</scope>
    <source>
        <strain evidence="4 5">SampleS7P1</strain>
        <plasmid evidence="4 5">unnamed1</plasmid>
    </source>
</reference>
<dbReference type="Proteomes" id="UP001239169">
    <property type="component" value="Plasmid unnamed1"/>
</dbReference>
<sequence>MRVGKEIDGTKQDLSQLNNELKDTKQDMNKLSQEIREMPWDAIQKDLETTKQKYEDLADKTEGLTTKLAVVGGAGTAAFIQASDATSHFKGALGVTNEEAEKLTERAKELNHKGFDFSEAVEAITLVDQTMSELLKPDEIQGFTQDALSLAKTFEVDVNDVVKASSLMMKNFGIDGKQATDIITKGFQNGLNVSGDWIDTLWEYSVQFSDLGFSADETFSIINKGMELGIFNTDKLADMVKESNIRLKEMGKAQVEGVKDLGLSTTTVQKNIAAGGETAAKQMAEVAQKVLEVKDPVEQNAIAVAIFGTMFEDLGLDGVRAIASVKDAQVDLKGSTDEMSQSLEESLGMQLRGKLAELKEPLMRIGEAMIPIIDSAIDLTSQFAEWFSSLDQGTIDVLVGFGLMVAGISPIMKVLANTTTVTQFLTSNLGKLGADAVGTGGKFGIFGASATTLSSVALPLVVLALAKIMDSVGDSETSILGLQDKFGSFGVFIGGLCEFISGVWDLTIGTIATGATLIMDLIAAAIDGPGGFTVKEAWQKFNDDMNQKHLDAMSKLSLNTTQGMSQLRNATDTELKNVLTIYDGVLGQIPNITSGKMDMASTELASKLQGMSNTELTILQGMNDQTKWMFDGIKQGMNIDQITQQLTLNFEKGKTAGLTNTKSLEEGVKNGMELTKQHMNNKSKEGANSVDKNTKDANSKAKSNADKTAVDVGNAYNKVADNAKQGSSKVAQNTDDDFKKANKSVQQSATDMYNGSKNSYSKMADVARNEGTRMYNGVSTSAEKMAQKAKSAASDMYRGVTTSARLMANSVIGDWNRISSALSRSITGNVKVVKTTVNRTEKAQPRLRSIKPMLMSYEPMLLRDIPTVKLPDITPYNLENGYYNSGTKKSKSLFESQQNKNDSTDKLLTQLINAVTNNKDSNPIPIIINLDGREIARVTSRHMASNTKGW</sequence>
<evidence type="ECO:0000256" key="1">
    <source>
        <dbReference type="ARBA" id="ARBA00022612"/>
    </source>
</evidence>
<dbReference type="InterPro" id="IPR010090">
    <property type="entry name" value="Phage_tape_meas"/>
</dbReference>
<proteinExistence type="predicted"/>
<evidence type="ECO:0000259" key="3">
    <source>
        <dbReference type="Pfam" id="PF10145"/>
    </source>
</evidence>
<feature type="region of interest" description="Disordered" evidence="2">
    <location>
        <begin position="680"/>
        <end position="709"/>
    </location>
</feature>
<organism evidence="4 5">
    <name type="scientific">Paraclostridium bifermentans</name>
    <name type="common">Clostridium bifermentans</name>
    <dbReference type="NCBI Taxonomy" id="1490"/>
    <lineage>
        <taxon>Bacteria</taxon>
        <taxon>Bacillati</taxon>
        <taxon>Bacillota</taxon>
        <taxon>Clostridia</taxon>
        <taxon>Peptostreptococcales</taxon>
        <taxon>Peptostreptococcaceae</taxon>
        <taxon>Paraclostridium</taxon>
    </lineage>
</organism>
<accession>A0ABY8R915</accession>
<dbReference type="NCBIfam" id="TIGR01760">
    <property type="entry name" value="tape_meas_TP901"/>
    <property type="match status" value="1"/>
</dbReference>
<evidence type="ECO:0000313" key="5">
    <source>
        <dbReference type="Proteomes" id="UP001239169"/>
    </source>
</evidence>
<evidence type="ECO:0000256" key="2">
    <source>
        <dbReference type="SAM" id="MobiDB-lite"/>
    </source>
</evidence>
<keyword evidence="4" id="KW-0614">Plasmid</keyword>
<name>A0ABY8R915_PARBF</name>
<feature type="compositionally biased region" description="Basic and acidic residues" evidence="2">
    <location>
        <begin position="1"/>
        <end position="11"/>
    </location>
</feature>
<keyword evidence="5" id="KW-1185">Reference proteome</keyword>
<protein>
    <submittedName>
        <fullName evidence="4">Phage tail tape measure protein</fullName>
    </submittedName>
</protein>
<dbReference type="PANTHER" id="PTHR37813">
    <property type="entry name" value="FELS-2 PROPHAGE PROTEIN"/>
    <property type="match status" value="1"/>
</dbReference>
<dbReference type="PANTHER" id="PTHR37813:SF1">
    <property type="entry name" value="FELS-2 PROPHAGE PROTEIN"/>
    <property type="match status" value="1"/>
</dbReference>
<dbReference type="EMBL" id="CP124686">
    <property type="protein sequence ID" value="WGX77376.1"/>
    <property type="molecule type" value="Genomic_DNA"/>
</dbReference>
<evidence type="ECO:0000313" key="4">
    <source>
        <dbReference type="EMBL" id="WGX77376.1"/>
    </source>
</evidence>
<feature type="domain" description="Phage tail tape measure protein" evidence="3">
    <location>
        <begin position="114"/>
        <end position="308"/>
    </location>
</feature>
<dbReference type="Pfam" id="PF10145">
    <property type="entry name" value="PhageMin_Tail"/>
    <property type="match status" value="1"/>
</dbReference>
<feature type="compositionally biased region" description="Basic and acidic residues" evidence="2">
    <location>
        <begin position="692"/>
        <end position="709"/>
    </location>
</feature>
<keyword evidence="1" id="KW-1188">Viral release from host cell</keyword>
<geneLocation type="plasmid" evidence="4 5">
    <name>unnamed1</name>
</geneLocation>
<feature type="region of interest" description="Disordered" evidence="2">
    <location>
        <begin position="1"/>
        <end position="20"/>
    </location>
</feature>
<gene>
    <name evidence="4" type="ORF">QJS64_19405</name>
</gene>